<dbReference type="Proteomes" id="UP001606210">
    <property type="component" value="Unassembled WGS sequence"/>
</dbReference>
<sequence length="65" mass="6979">MADAVRAAASLPEHGAPRSKSTRRRLVIGFPFGVIYATVGDEIVVVAIADGRRKPDYWVKRLGGG</sequence>
<evidence type="ECO:0008006" key="5">
    <source>
        <dbReference type="Google" id="ProtNLM"/>
    </source>
</evidence>
<keyword evidence="2" id="KW-0812">Transmembrane</keyword>
<accession>A0ABW7EYX6</accession>
<evidence type="ECO:0000313" key="3">
    <source>
        <dbReference type="EMBL" id="MFG6429114.1"/>
    </source>
</evidence>
<keyword evidence="2" id="KW-1133">Transmembrane helix</keyword>
<keyword evidence="4" id="KW-1185">Reference proteome</keyword>
<dbReference type="Gene3D" id="3.30.2310.20">
    <property type="entry name" value="RelE-like"/>
    <property type="match status" value="1"/>
</dbReference>
<evidence type="ECO:0000313" key="4">
    <source>
        <dbReference type="Proteomes" id="UP001606210"/>
    </source>
</evidence>
<reference evidence="3 4" key="1">
    <citation type="submission" date="2024-08" db="EMBL/GenBank/DDBJ databases">
        <authorList>
            <person name="Lu H."/>
        </authorList>
    </citation>
    <scope>NUCLEOTIDE SEQUENCE [LARGE SCALE GENOMIC DNA]</scope>
    <source>
        <strain evidence="3 4">LYH14W</strain>
    </source>
</reference>
<proteinExistence type="predicted"/>
<dbReference type="EMBL" id="JBIGHV010000002">
    <property type="protein sequence ID" value="MFG6429114.1"/>
    <property type="molecule type" value="Genomic_DNA"/>
</dbReference>
<feature type="region of interest" description="Disordered" evidence="1">
    <location>
        <begin position="1"/>
        <end position="21"/>
    </location>
</feature>
<feature type="transmembrane region" description="Helical" evidence="2">
    <location>
        <begin position="26"/>
        <end position="49"/>
    </location>
</feature>
<evidence type="ECO:0000256" key="1">
    <source>
        <dbReference type="SAM" id="MobiDB-lite"/>
    </source>
</evidence>
<dbReference type="InterPro" id="IPR035093">
    <property type="entry name" value="RelE/ParE_toxin_dom_sf"/>
</dbReference>
<gene>
    <name evidence="3" type="ORF">ACG00Y_04285</name>
</gene>
<organism evidence="3 4">
    <name type="scientific">Pelomonas parva</name>
    <dbReference type="NCBI Taxonomy" id="3299032"/>
    <lineage>
        <taxon>Bacteria</taxon>
        <taxon>Pseudomonadati</taxon>
        <taxon>Pseudomonadota</taxon>
        <taxon>Betaproteobacteria</taxon>
        <taxon>Burkholderiales</taxon>
        <taxon>Sphaerotilaceae</taxon>
        <taxon>Roseateles</taxon>
    </lineage>
</organism>
<comment type="caution">
    <text evidence="3">The sequence shown here is derived from an EMBL/GenBank/DDBJ whole genome shotgun (WGS) entry which is preliminary data.</text>
</comment>
<name>A0ABW7EYX6_9BURK</name>
<keyword evidence="2" id="KW-0472">Membrane</keyword>
<protein>
    <recommendedName>
        <fullName evidence="5">Type II toxin-antitoxin system RelE/ParE family toxin</fullName>
    </recommendedName>
</protein>
<evidence type="ECO:0000256" key="2">
    <source>
        <dbReference type="SAM" id="Phobius"/>
    </source>
</evidence>